<keyword evidence="6" id="KW-1133">Transmembrane helix</keyword>
<dbReference type="Pfam" id="PF07980">
    <property type="entry name" value="SusD_RagB"/>
    <property type="match status" value="1"/>
</dbReference>
<comment type="similarity">
    <text evidence="2">Belongs to the SusD family.</text>
</comment>
<evidence type="ECO:0000256" key="2">
    <source>
        <dbReference type="ARBA" id="ARBA00006275"/>
    </source>
</evidence>
<evidence type="ECO:0000256" key="3">
    <source>
        <dbReference type="ARBA" id="ARBA00022729"/>
    </source>
</evidence>
<dbReference type="RefSeq" id="WP_330973898.1">
    <property type="nucleotide sequence ID" value="NZ_JAZGLY010000002.1"/>
</dbReference>
<keyword evidence="6" id="KW-0812">Transmembrane</keyword>
<feature type="domain" description="SusD-like N-terminal" evidence="8">
    <location>
        <begin position="32"/>
        <end position="247"/>
    </location>
</feature>
<evidence type="ECO:0000313" key="9">
    <source>
        <dbReference type="EMBL" id="MEE6186489.1"/>
    </source>
</evidence>
<evidence type="ECO:0000259" key="7">
    <source>
        <dbReference type="Pfam" id="PF07980"/>
    </source>
</evidence>
<dbReference type="InterPro" id="IPR033985">
    <property type="entry name" value="SusD-like_N"/>
</dbReference>
<keyword evidence="5" id="KW-0998">Cell outer membrane</keyword>
<feature type="transmembrane region" description="Helical" evidence="6">
    <location>
        <begin position="12"/>
        <end position="33"/>
    </location>
</feature>
<organism evidence="9 10">
    <name type="scientific">Niabella digestorum</name>
    <dbReference type="NCBI Taxonomy" id="3117701"/>
    <lineage>
        <taxon>Bacteria</taxon>
        <taxon>Pseudomonadati</taxon>
        <taxon>Bacteroidota</taxon>
        <taxon>Chitinophagia</taxon>
        <taxon>Chitinophagales</taxon>
        <taxon>Chitinophagaceae</taxon>
        <taxon>Niabella</taxon>
    </lineage>
</organism>
<evidence type="ECO:0000256" key="5">
    <source>
        <dbReference type="ARBA" id="ARBA00023237"/>
    </source>
</evidence>
<gene>
    <name evidence="9" type="ORF">V2H41_04305</name>
</gene>
<name>A0ABU7RES0_9BACT</name>
<dbReference type="EMBL" id="JAZGLY010000002">
    <property type="protein sequence ID" value="MEE6186489.1"/>
    <property type="molecule type" value="Genomic_DNA"/>
</dbReference>
<dbReference type="InterPro" id="IPR012944">
    <property type="entry name" value="SusD_RagB_dom"/>
</dbReference>
<keyword evidence="4 6" id="KW-0472">Membrane</keyword>
<comment type="caution">
    <text evidence="9">The sequence shown here is derived from an EMBL/GenBank/DDBJ whole genome shotgun (WGS) entry which is preliminary data.</text>
</comment>
<evidence type="ECO:0000256" key="6">
    <source>
        <dbReference type="SAM" id="Phobius"/>
    </source>
</evidence>
<accession>A0ABU7RES0</accession>
<keyword evidence="3" id="KW-0732">Signal</keyword>
<evidence type="ECO:0000313" key="10">
    <source>
        <dbReference type="Proteomes" id="UP001357452"/>
    </source>
</evidence>
<keyword evidence="10" id="KW-1185">Reference proteome</keyword>
<feature type="domain" description="RagB/SusD" evidence="7">
    <location>
        <begin position="357"/>
        <end position="597"/>
    </location>
</feature>
<reference evidence="9 10" key="1">
    <citation type="submission" date="2024-01" db="EMBL/GenBank/DDBJ databases">
        <title>Niabella digestum sp. nov., isolated from waste digestion system.</title>
        <authorList>
            <person name="Zhang L."/>
        </authorList>
    </citation>
    <scope>NUCLEOTIDE SEQUENCE [LARGE SCALE GENOMIC DNA]</scope>
    <source>
        <strain evidence="9 10">A18</strain>
    </source>
</reference>
<dbReference type="Gene3D" id="1.25.40.390">
    <property type="match status" value="1"/>
</dbReference>
<dbReference type="Proteomes" id="UP001357452">
    <property type="component" value="Unassembled WGS sequence"/>
</dbReference>
<evidence type="ECO:0000256" key="4">
    <source>
        <dbReference type="ARBA" id="ARBA00023136"/>
    </source>
</evidence>
<proteinExistence type="inferred from homology"/>
<dbReference type="InterPro" id="IPR011990">
    <property type="entry name" value="TPR-like_helical_dom_sf"/>
</dbReference>
<comment type="subcellular location">
    <subcellularLocation>
        <location evidence="1">Cell outer membrane</location>
    </subcellularLocation>
</comment>
<protein>
    <submittedName>
        <fullName evidence="9">RagB/SusD family nutrient uptake outer membrane protein</fullName>
    </submittedName>
</protein>
<evidence type="ECO:0000256" key="1">
    <source>
        <dbReference type="ARBA" id="ARBA00004442"/>
    </source>
</evidence>
<dbReference type="SUPFAM" id="SSF48452">
    <property type="entry name" value="TPR-like"/>
    <property type="match status" value="1"/>
</dbReference>
<dbReference type="PROSITE" id="PS51257">
    <property type="entry name" value="PROKAR_LIPOPROTEIN"/>
    <property type="match status" value="1"/>
</dbReference>
<evidence type="ECO:0000259" key="8">
    <source>
        <dbReference type="Pfam" id="PF14322"/>
    </source>
</evidence>
<sequence>MKFPINKSIHQFFGRLLLVCIIAISFFSCNKYLEKPQSSDIDLDAVFSSKERVEQFLWTVYQTCSIFEFPYYWASGENGFYHYGATYTLVAAACDEADAFSNITGAEAFNKGTWSSTDIYWYEFRSEFCYKGIRNANIFIENIDKAPISDEEKAAMKAEAIFFRALMHFDLMQRLGGVAIVDRVLKVTSSADIPEVLIPRSTFEETVNFIVSSCDEAAKFLPNQYESRFRGRVTKGAALALKARVLLYAASPLFNSETPYVPVSDPQLRAMVGYTNYDPNRWKLAADANKAVLDWAANESGWCELYRGKSNAVDRYEEIFINPSVNEIILDAGFMGTSTNNYFVRFLTPGTVVYTGSDPVNVGITLNFTKFYQKADGTDQVWDEQPGVDYPYSEYRRKLRELEPRFQASVFYSGEEWDRGSGTVYHFYEQRGKLLDSYNGVGFLRKFLKGVRNGSNPPPKWITFRLAEFYLNYAEALNEIGGDPGQIIWALNEIRNRVDMPGYTYTNKEDMREKIRRERAVELAFEEHRYFDVRRWKIAGNEGVMRGGMYGLRLKDGNPATYHLERFEDRVWEDKMYLYPFRISEINLGYIVQNPQW</sequence>
<dbReference type="Pfam" id="PF14322">
    <property type="entry name" value="SusD-like_3"/>
    <property type="match status" value="1"/>
</dbReference>